<feature type="region of interest" description="Disordered" evidence="5">
    <location>
        <begin position="463"/>
        <end position="486"/>
    </location>
</feature>
<dbReference type="InterPro" id="IPR019901">
    <property type="entry name" value="Ergot_alkaloid_biosynthesis"/>
</dbReference>
<dbReference type="GO" id="GO:0016042">
    <property type="term" value="P:lipid catabolic process"/>
    <property type="evidence" value="ECO:0007669"/>
    <property type="project" value="UniProtKB-KW"/>
</dbReference>
<sequence length="822" mass="89595">MAYTPYLSAIYLIAPPTLKSDSLMTEFIDFARARGVRRFVLQSASPIEAGGPAMGKVHGYLRELGQRGEVEWAVLRPTWFQQNFADQPVHVRGIKEESKIYSATGQGKIPWVSADDIAAVAVRALTDEEPWNTDHLVLGPELLSYTEIAGILSEVLGRRIVHVELSPAELEKRHQSFDMPEDYARMMSAMDTSIKFGSENRTNDVVLAVTGTAPRKFRDFAKSVKGAPTRSASSSSSPPAPRAFSPHIKRNDEYALKLDTVLFAVYYPAAQTQTQQTAEAAAAVAVAVAAARTAKDIYGAAKEGAPCPARPGSPAEGVDVQGRAARAVTAYMAVTSMFTKLPAYRNARLATGWAGEEDGEEEECGSGGSSARGHHSGETLVEGNGNGDGKPPGRGQGDGGGKDDPPRFPVVIFSHGLGGSRTLYSTICGELASFGLVVVAMEHRDGSGARTFVNKAGKAEDLESQGVAKTSGPPKNEKTAPEKRKKAEIKPHYKIDYLFPKGNAKDTSPQNPEGVDKELRAAQIEMRLAEVEEAFYVLGLVNSGKGDRVRQDNLRKGDNIGSSSVGLDGVEWGDWIGRLDLESVTMMGHSFGGATTVQALRSDRLTWITQGILLDPWGPATPECTEQKSVHKPVLSIGSEAFMHWTENFDCIEQVCHEARASGTLSWMTTIRGSTHLSQTDFAVLYPNWMSLLIKTIVDPDRAIYLTVHSALEFLTMTLPQAQTRLVRTWPDGHLLRNARSETEVVSDHRPDDKWVAARLKIPNEFSTRLRSTLKRASKGSTNQGAEAEIWCHQSPDRDSVERYMRRNHRLPVSTSPEGVIA</sequence>
<evidence type="ECO:0000256" key="4">
    <source>
        <dbReference type="ARBA" id="ARBA00023098"/>
    </source>
</evidence>
<feature type="compositionally biased region" description="Acidic residues" evidence="5">
    <location>
        <begin position="355"/>
        <end position="364"/>
    </location>
</feature>
<feature type="region of interest" description="Disordered" evidence="5">
    <location>
        <begin position="222"/>
        <end position="246"/>
    </location>
</feature>
<dbReference type="AlphaFoldDB" id="A0AAD4F3D7"/>
<keyword evidence="4" id="KW-0443">Lipid metabolism</keyword>
<feature type="compositionally biased region" description="Low complexity" evidence="5">
    <location>
        <begin position="227"/>
        <end position="246"/>
    </location>
</feature>
<evidence type="ECO:0000256" key="5">
    <source>
        <dbReference type="SAM" id="MobiDB-lite"/>
    </source>
</evidence>
<accession>A0AAD4F3D7</accession>
<gene>
    <name evidence="7" type="ORF">NEMBOFW57_002700</name>
</gene>
<evidence type="ECO:0000313" key="8">
    <source>
        <dbReference type="Proteomes" id="UP001197093"/>
    </source>
</evidence>
<dbReference type="Pfam" id="PF03403">
    <property type="entry name" value="PAF-AH_p_II"/>
    <property type="match status" value="1"/>
</dbReference>
<evidence type="ECO:0000313" key="7">
    <source>
        <dbReference type="EMBL" id="KAG7292663.1"/>
    </source>
</evidence>
<dbReference type="GO" id="GO:0003847">
    <property type="term" value="F:1-alkyl-2-acetylglycerophosphocholine esterase activity"/>
    <property type="evidence" value="ECO:0007669"/>
    <property type="project" value="UniProtKB-EC"/>
</dbReference>
<organism evidence="7 8">
    <name type="scientific">Staphylotrichum longicolle</name>
    <dbReference type="NCBI Taxonomy" id="669026"/>
    <lineage>
        <taxon>Eukaryota</taxon>
        <taxon>Fungi</taxon>
        <taxon>Dikarya</taxon>
        <taxon>Ascomycota</taxon>
        <taxon>Pezizomycotina</taxon>
        <taxon>Sordariomycetes</taxon>
        <taxon>Sordariomycetidae</taxon>
        <taxon>Sordariales</taxon>
        <taxon>Chaetomiaceae</taxon>
        <taxon>Staphylotrichum</taxon>
    </lineage>
</organism>
<protein>
    <recommendedName>
        <fullName evidence="1">1-alkyl-2-acetylglycerophosphocholine esterase</fullName>
        <ecNumber evidence="1">3.1.1.47</ecNumber>
    </recommendedName>
</protein>
<dbReference type="EMBL" id="JAHCVI010000001">
    <property type="protein sequence ID" value="KAG7292663.1"/>
    <property type="molecule type" value="Genomic_DNA"/>
</dbReference>
<evidence type="ECO:0000256" key="2">
    <source>
        <dbReference type="ARBA" id="ARBA00022801"/>
    </source>
</evidence>
<dbReference type="Pfam" id="PF05368">
    <property type="entry name" value="NmrA"/>
    <property type="match status" value="1"/>
</dbReference>
<dbReference type="InterPro" id="IPR036291">
    <property type="entry name" value="NAD(P)-bd_dom_sf"/>
</dbReference>
<dbReference type="SUPFAM" id="SSF53474">
    <property type="entry name" value="alpha/beta-Hydrolases"/>
    <property type="match status" value="1"/>
</dbReference>
<dbReference type="PANTHER" id="PTHR10272">
    <property type="entry name" value="PLATELET-ACTIVATING FACTOR ACETYLHYDROLASE"/>
    <property type="match status" value="1"/>
</dbReference>
<keyword evidence="3" id="KW-0442">Lipid degradation</keyword>
<evidence type="ECO:0000259" key="6">
    <source>
        <dbReference type="Pfam" id="PF05368"/>
    </source>
</evidence>
<name>A0AAD4F3D7_9PEZI</name>
<dbReference type="InterPro" id="IPR008030">
    <property type="entry name" value="NmrA-like"/>
</dbReference>
<dbReference type="InterPro" id="IPR029058">
    <property type="entry name" value="AB_hydrolase_fold"/>
</dbReference>
<comment type="caution">
    <text evidence="7">The sequence shown here is derived from an EMBL/GenBank/DDBJ whole genome shotgun (WGS) entry which is preliminary data.</text>
</comment>
<dbReference type="PANTHER" id="PTHR10272:SF0">
    <property type="entry name" value="PLATELET-ACTIVATING FACTOR ACETYLHYDROLASE"/>
    <property type="match status" value="1"/>
</dbReference>
<dbReference type="Gene3D" id="3.40.50.720">
    <property type="entry name" value="NAD(P)-binding Rossmann-like Domain"/>
    <property type="match status" value="1"/>
</dbReference>
<keyword evidence="2" id="KW-0378">Hydrolase</keyword>
<dbReference type="EC" id="3.1.1.47" evidence="1"/>
<proteinExistence type="predicted"/>
<feature type="compositionally biased region" description="Gly residues" evidence="5">
    <location>
        <begin position="384"/>
        <end position="399"/>
    </location>
</feature>
<dbReference type="Gene3D" id="3.40.50.1820">
    <property type="entry name" value="alpha/beta hydrolase"/>
    <property type="match status" value="1"/>
</dbReference>
<feature type="domain" description="NmrA-like" evidence="6">
    <location>
        <begin position="56"/>
        <end position="191"/>
    </location>
</feature>
<dbReference type="Proteomes" id="UP001197093">
    <property type="component" value="Unassembled WGS sequence"/>
</dbReference>
<keyword evidence="8" id="KW-1185">Reference proteome</keyword>
<dbReference type="NCBIfam" id="TIGR03649">
    <property type="entry name" value="ergot_EASG"/>
    <property type="match status" value="1"/>
</dbReference>
<feature type="region of interest" description="Disordered" evidence="5">
    <location>
        <begin position="354"/>
        <end position="408"/>
    </location>
</feature>
<evidence type="ECO:0000256" key="1">
    <source>
        <dbReference type="ARBA" id="ARBA00013201"/>
    </source>
</evidence>
<dbReference type="SUPFAM" id="SSF51735">
    <property type="entry name" value="NAD(P)-binding Rossmann-fold domains"/>
    <property type="match status" value="1"/>
</dbReference>
<evidence type="ECO:0000256" key="3">
    <source>
        <dbReference type="ARBA" id="ARBA00022963"/>
    </source>
</evidence>
<reference evidence="7" key="1">
    <citation type="submission" date="2023-02" db="EMBL/GenBank/DDBJ databases">
        <authorList>
            <person name="Palmer J.M."/>
        </authorList>
    </citation>
    <scope>NUCLEOTIDE SEQUENCE</scope>
    <source>
        <strain evidence="7">FW57</strain>
    </source>
</reference>